<dbReference type="Pfam" id="PF04314">
    <property type="entry name" value="PCuAC"/>
    <property type="match status" value="1"/>
</dbReference>
<evidence type="ECO:0000313" key="2">
    <source>
        <dbReference type="EMBL" id="KJY39598.1"/>
    </source>
</evidence>
<gene>
    <name evidence="2" type="ORF">VR44_01225</name>
</gene>
<organism evidence="2 3">
    <name type="scientific">Streptomyces katrae</name>
    <dbReference type="NCBI Taxonomy" id="68223"/>
    <lineage>
        <taxon>Bacteria</taxon>
        <taxon>Bacillati</taxon>
        <taxon>Actinomycetota</taxon>
        <taxon>Actinomycetes</taxon>
        <taxon>Kitasatosporales</taxon>
        <taxon>Streptomycetaceae</taxon>
        <taxon>Streptomyces</taxon>
    </lineage>
</organism>
<dbReference type="Proteomes" id="UP000033551">
    <property type="component" value="Unassembled WGS sequence"/>
</dbReference>
<dbReference type="SUPFAM" id="SSF110087">
    <property type="entry name" value="DR1885-like metal-binding protein"/>
    <property type="match status" value="1"/>
</dbReference>
<dbReference type="EMBL" id="JZWV01000015">
    <property type="protein sequence ID" value="KJY39598.1"/>
    <property type="molecule type" value="Genomic_DNA"/>
</dbReference>
<evidence type="ECO:0000256" key="1">
    <source>
        <dbReference type="SAM" id="MobiDB-lite"/>
    </source>
</evidence>
<reference evidence="2 3" key="1">
    <citation type="submission" date="2015-02" db="EMBL/GenBank/DDBJ databases">
        <authorList>
            <person name="Ju K.-S."/>
            <person name="Doroghazi J.R."/>
            <person name="Metcalf W."/>
        </authorList>
    </citation>
    <scope>NUCLEOTIDE SEQUENCE [LARGE SCALE GENOMIC DNA]</scope>
    <source>
        <strain evidence="2 3">NRRL ISP-5550</strain>
    </source>
</reference>
<dbReference type="STRING" id="68223.GCA_002028425_03634"/>
<sequence>MLAAALSLTAALAISGCSSSSSDSGSSSSASAGTKAEESAKPKMTVSGAYMPEPVNDKMAGAFMVIKNDSKTADKLIGVTSPLSDDLQVHETKDQKMQQVQSMDVPAGGDLNLERGGSHIMFMGLKNKPNVGDKVTIELRFEKADPVKVELDVKERTYNPQNSTAH</sequence>
<dbReference type="PANTHER" id="PTHR36302">
    <property type="entry name" value="BLR7088 PROTEIN"/>
    <property type="match status" value="1"/>
</dbReference>
<dbReference type="PATRIC" id="fig|68223.7.peg.2961"/>
<dbReference type="InterPro" id="IPR007410">
    <property type="entry name" value="LpqE-like"/>
</dbReference>
<name>A0A0F4K0Z2_9ACTN</name>
<keyword evidence="3" id="KW-1185">Reference proteome</keyword>
<protein>
    <submittedName>
        <fullName evidence="2">Copper chaperone</fullName>
    </submittedName>
</protein>
<feature type="compositionally biased region" description="Low complexity" evidence="1">
    <location>
        <begin position="16"/>
        <end position="34"/>
    </location>
</feature>
<comment type="caution">
    <text evidence="2">The sequence shown here is derived from an EMBL/GenBank/DDBJ whole genome shotgun (WGS) entry which is preliminary data.</text>
</comment>
<dbReference type="Gene3D" id="2.60.40.1890">
    <property type="entry name" value="PCu(A)C copper chaperone"/>
    <property type="match status" value="1"/>
</dbReference>
<feature type="region of interest" description="Disordered" evidence="1">
    <location>
        <begin position="16"/>
        <end position="49"/>
    </location>
</feature>
<evidence type="ECO:0000313" key="3">
    <source>
        <dbReference type="Proteomes" id="UP000033551"/>
    </source>
</evidence>
<dbReference type="InterPro" id="IPR036182">
    <property type="entry name" value="PCuAC_sf"/>
</dbReference>
<accession>A0A0F4K0Z2</accession>
<proteinExistence type="predicted"/>
<dbReference type="InterPro" id="IPR058248">
    <property type="entry name" value="Lxx211020-like"/>
</dbReference>
<dbReference type="AlphaFoldDB" id="A0A0F4K0Z2"/>
<dbReference type="PANTHER" id="PTHR36302:SF1">
    <property type="entry name" value="COPPER CHAPERONE PCU(A)C"/>
    <property type="match status" value="1"/>
</dbReference>